<dbReference type="NCBIfam" id="TIGR00152">
    <property type="entry name" value="dephospho-CoA kinase"/>
    <property type="match status" value="1"/>
</dbReference>
<dbReference type="GO" id="GO:0005524">
    <property type="term" value="F:ATP binding"/>
    <property type="evidence" value="ECO:0007669"/>
    <property type="project" value="UniProtKB-UniRule"/>
</dbReference>
<evidence type="ECO:0000256" key="1">
    <source>
        <dbReference type="ARBA" id="ARBA00009018"/>
    </source>
</evidence>
<dbReference type="SUPFAM" id="SSF52540">
    <property type="entry name" value="P-loop containing nucleoside triphosphate hydrolases"/>
    <property type="match status" value="1"/>
</dbReference>
<comment type="subcellular location">
    <subcellularLocation>
        <location evidence="8">Cytoplasm</location>
    </subcellularLocation>
</comment>
<comment type="function">
    <text evidence="8">Catalyzes the phosphorylation of the 3'-hydroxyl group of dephosphocoenzyme A to form coenzyme A.</text>
</comment>
<keyword evidence="7 8" id="KW-0173">Coenzyme A biosynthesis</keyword>
<dbReference type="CDD" id="cd02022">
    <property type="entry name" value="DPCK"/>
    <property type="match status" value="1"/>
</dbReference>
<keyword evidence="3 8" id="KW-0808">Transferase</keyword>
<keyword evidence="6 8" id="KW-0067">ATP-binding</keyword>
<comment type="catalytic activity">
    <reaction evidence="8">
        <text>3'-dephospho-CoA + ATP = ADP + CoA + H(+)</text>
        <dbReference type="Rhea" id="RHEA:18245"/>
        <dbReference type="ChEBI" id="CHEBI:15378"/>
        <dbReference type="ChEBI" id="CHEBI:30616"/>
        <dbReference type="ChEBI" id="CHEBI:57287"/>
        <dbReference type="ChEBI" id="CHEBI:57328"/>
        <dbReference type="ChEBI" id="CHEBI:456216"/>
        <dbReference type="EC" id="2.7.1.24"/>
    </reaction>
</comment>
<evidence type="ECO:0000256" key="2">
    <source>
        <dbReference type="ARBA" id="ARBA00022490"/>
    </source>
</evidence>
<keyword evidence="5 8" id="KW-0418">Kinase</keyword>
<dbReference type="HAMAP" id="MF_00376">
    <property type="entry name" value="Dephospho_CoA_kinase"/>
    <property type="match status" value="1"/>
</dbReference>
<evidence type="ECO:0000256" key="6">
    <source>
        <dbReference type="ARBA" id="ARBA00022840"/>
    </source>
</evidence>
<evidence type="ECO:0000256" key="4">
    <source>
        <dbReference type="ARBA" id="ARBA00022741"/>
    </source>
</evidence>
<dbReference type="Gene3D" id="3.40.50.300">
    <property type="entry name" value="P-loop containing nucleotide triphosphate hydrolases"/>
    <property type="match status" value="1"/>
</dbReference>
<evidence type="ECO:0000256" key="5">
    <source>
        <dbReference type="ARBA" id="ARBA00022777"/>
    </source>
</evidence>
<dbReference type="GO" id="GO:0005737">
    <property type="term" value="C:cytoplasm"/>
    <property type="evidence" value="ECO:0007669"/>
    <property type="project" value="UniProtKB-SubCell"/>
</dbReference>
<evidence type="ECO:0000313" key="11">
    <source>
        <dbReference type="Proteomes" id="UP000199017"/>
    </source>
</evidence>
<keyword evidence="11" id="KW-1185">Reference proteome</keyword>
<dbReference type="AlphaFoldDB" id="A0A1G8EYU8"/>
<evidence type="ECO:0000256" key="7">
    <source>
        <dbReference type="ARBA" id="ARBA00022993"/>
    </source>
</evidence>
<keyword evidence="4 8" id="KW-0547">Nucleotide-binding</keyword>
<gene>
    <name evidence="8" type="primary">coaE</name>
    <name evidence="10" type="ORF">SAMN05216352_102434</name>
</gene>
<protein>
    <recommendedName>
        <fullName evidence="8 9">Dephospho-CoA kinase</fullName>
        <ecNumber evidence="8 9">2.7.1.24</ecNumber>
    </recommendedName>
    <alternativeName>
        <fullName evidence="8">Dephosphocoenzyme A kinase</fullName>
    </alternativeName>
</protein>
<evidence type="ECO:0000313" key="10">
    <source>
        <dbReference type="EMBL" id="SDH74909.1"/>
    </source>
</evidence>
<dbReference type="EC" id="2.7.1.24" evidence="8 9"/>
<evidence type="ECO:0000256" key="8">
    <source>
        <dbReference type="HAMAP-Rule" id="MF_00376"/>
    </source>
</evidence>
<feature type="binding site" evidence="8">
    <location>
        <begin position="10"/>
        <end position="15"/>
    </location>
    <ligand>
        <name>ATP</name>
        <dbReference type="ChEBI" id="CHEBI:30616"/>
    </ligand>
</feature>
<dbReference type="PANTHER" id="PTHR10695">
    <property type="entry name" value="DEPHOSPHO-COA KINASE-RELATED"/>
    <property type="match status" value="1"/>
</dbReference>
<dbReference type="InterPro" id="IPR027417">
    <property type="entry name" value="P-loop_NTPase"/>
</dbReference>
<reference evidence="10 11" key="1">
    <citation type="submission" date="2016-10" db="EMBL/GenBank/DDBJ databases">
        <authorList>
            <person name="de Groot N.N."/>
        </authorList>
    </citation>
    <scope>NUCLEOTIDE SEQUENCE [LARGE SCALE GENOMIC DNA]</scope>
    <source>
        <strain evidence="11">P4B,CCM 7963,CECT 7998,DSM 25260,IBRC-M 10614,KCTC 13821</strain>
    </source>
</reference>
<dbReference type="PROSITE" id="PS51219">
    <property type="entry name" value="DPCK"/>
    <property type="match status" value="1"/>
</dbReference>
<dbReference type="FunFam" id="3.40.50.300:FF:000991">
    <property type="entry name" value="Dephospho-CoA kinase"/>
    <property type="match status" value="1"/>
</dbReference>
<name>A0A1G8EYU8_9BACI</name>
<dbReference type="Pfam" id="PF01121">
    <property type="entry name" value="CoaE"/>
    <property type="match status" value="1"/>
</dbReference>
<dbReference type="GO" id="GO:0015937">
    <property type="term" value="P:coenzyme A biosynthetic process"/>
    <property type="evidence" value="ECO:0007669"/>
    <property type="project" value="UniProtKB-UniRule"/>
</dbReference>
<dbReference type="STRING" id="930129.SAMN05216352_102434"/>
<dbReference type="PANTHER" id="PTHR10695:SF46">
    <property type="entry name" value="BIFUNCTIONAL COENZYME A SYNTHASE-RELATED"/>
    <property type="match status" value="1"/>
</dbReference>
<organism evidence="10 11">
    <name type="scientific">Alteribacillus bidgolensis</name>
    <dbReference type="NCBI Taxonomy" id="930129"/>
    <lineage>
        <taxon>Bacteria</taxon>
        <taxon>Bacillati</taxon>
        <taxon>Bacillota</taxon>
        <taxon>Bacilli</taxon>
        <taxon>Bacillales</taxon>
        <taxon>Bacillaceae</taxon>
        <taxon>Alteribacillus</taxon>
    </lineage>
</organism>
<keyword evidence="2 8" id="KW-0963">Cytoplasm</keyword>
<comment type="similarity">
    <text evidence="1 8">Belongs to the CoaE family.</text>
</comment>
<dbReference type="InterPro" id="IPR001977">
    <property type="entry name" value="Depp_CoAkinase"/>
</dbReference>
<dbReference type="Proteomes" id="UP000199017">
    <property type="component" value="Unassembled WGS sequence"/>
</dbReference>
<sequence length="197" mass="22552">MIIGLTGGIASGKSLIADQFRKHSIPVIDADEIAREVVEPGEAAYEKVLEQFGTKILEHDGTIARKKLGQAIFGDDSKRQILNQIMHPAIRQRMIEKKKRFQEEGCKNIVFDLPLLIENNLQFMVDKVLLVYVDDTTQKKRLMERDQEGEEDANNRIDSQMPLKEKKQFADAIIDNNDTRESSITQLENILQDWNIT</sequence>
<comment type="pathway">
    <text evidence="8">Cofactor biosynthesis; coenzyme A biosynthesis; CoA from (R)-pantothenate: step 5/5.</text>
</comment>
<proteinExistence type="inferred from homology"/>
<evidence type="ECO:0000256" key="3">
    <source>
        <dbReference type="ARBA" id="ARBA00022679"/>
    </source>
</evidence>
<dbReference type="EMBL" id="FNDU01000002">
    <property type="protein sequence ID" value="SDH74909.1"/>
    <property type="molecule type" value="Genomic_DNA"/>
</dbReference>
<accession>A0A1G8EYU8</accession>
<dbReference type="GO" id="GO:0004140">
    <property type="term" value="F:dephospho-CoA kinase activity"/>
    <property type="evidence" value="ECO:0007669"/>
    <property type="project" value="UniProtKB-UniRule"/>
</dbReference>
<evidence type="ECO:0000256" key="9">
    <source>
        <dbReference type="NCBIfam" id="TIGR00152"/>
    </source>
</evidence>
<dbReference type="RefSeq" id="WP_091581829.1">
    <property type="nucleotide sequence ID" value="NZ_FNDU01000002.1"/>
</dbReference>
<dbReference type="UniPathway" id="UPA00241">
    <property type="reaction ID" value="UER00356"/>
</dbReference>